<dbReference type="InterPro" id="IPR003439">
    <property type="entry name" value="ABC_transporter-like_ATP-bd"/>
</dbReference>
<keyword evidence="2 5" id="KW-0812">Transmembrane</keyword>
<feature type="transmembrane region" description="Helical" evidence="5">
    <location>
        <begin position="128"/>
        <end position="147"/>
    </location>
</feature>
<organism evidence="8 9">
    <name type="scientific">Saccharothrix lopnurensis</name>
    <dbReference type="NCBI Taxonomy" id="1670621"/>
    <lineage>
        <taxon>Bacteria</taxon>
        <taxon>Bacillati</taxon>
        <taxon>Actinomycetota</taxon>
        <taxon>Actinomycetes</taxon>
        <taxon>Pseudonocardiales</taxon>
        <taxon>Pseudonocardiaceae</taxon>
        <taxon>Saccharothrix</taxon>
    </lineage>
</organism>
<dbReference type="Gene3D" id="3.40.50.300">
    <property type="entry name" value="P-loop containing nucleotide triphosphate hydrolases"/>
    <property type="match status" value="1"/>
</dbReference>
<keyword evidence="3 5" id="KW-1133">Transmembrane helix</keyword>
<dbReference type="InterPro" id="IPR017871">
    <property type="entry name" value="ABC_transporter-like_CS"/>
</dbReference>
<dbReference type="InterPro" id="IPR011527">
    <property type="entry name" value="ABC1_TM_dom"/>
</dbReference>
<dbReference type="InterPro" id="IPR036640">
    <property type="entry name" value="ABC1_TM_sf"/>
</dbReference>
<dbReference type="InterPro" id="IPR039421">
    <property type="entry name" value="Type_1_exporter"/>
</dbReference>
<dbReference type="PROSITE" id="PS00211">
    <property type="entry name" value="ABC_TRANSPORTER_1"/>
    <property type="match status" value="1"/>
</dbReference>
<feature type="transmembrane region" description="Helical" evidence="5">
    <location>
        <begin position="53"/>
        <end position="75"/>
    </location>
</feature>
<sequence length="555" mass="55862">MKTILRDTVAGQWRTVVSASLLGAGHQAGEAAVPLVIGAVVDEAVRTGSGRRLALWIGVLAVVFLVLSLSGRLSIRLGEQGSHRAAHELRTRLAGRVLAADGGVGGRLSGELASIATGDAQRVGQVNLALPTAFAALAGLLVGAVALLRVSLVLGLLVLVATPLLLVLAHFLGKPLERRSDAEQDRAALASGVAADLVAGLRALKGIGAEAAAARRYRETSRSSMGAAIRAARSRAWLDGSMLAMTGVFLAVVALVGGHLAASGAITVGELVAAVGLAQFLLWPLSVFSWVTGLLAQGRASAARIAEVLAAPPAVPPGSAPLPVPVRGRVELSGVTSGTLRGVSLTAEPGELLGVVARDPADAVSLLAVLAREVDPEAGSVALDGVPLADLENAALRSAVLVAAHDADLFEGTVRENVTAGGGDRAGVEGAMAAARVDDVARALPDGLDTPVSARGRSLSGGQRQRVALARALAAAPPVLVVHDPTTAVDAVTEVSLAAGIKRVRAGLTTIAVATSPALLTAADRVVFLVAGAVVASGAHADLVADEDYRLAVLS</sequence>
<evidence type="ECO:0000313" key="9">
    <source>
        <dbReference type="Proteomes" id="UP001596220"/>
    </source>
</evidence>
<proteinExistence type="predicted"/>
<dbReference type="PROSITE" id="PS50929">
    <property type="entry name" value="ABC_TM1F"/>
    <property type="match status" value="1"/>
</dbReference>
<dbReference type="InterPro" id="IPR027417">
    <property type="entry name" value="P-loop_NTPase"/>
</dbReference>
<feature type="domain" description="ABC transporter" evidence="6">
    <location>
        <begin position="324"/>
        <end position="555"/>
    </location>
</feature>
<dbReference type="Pfam" id="PF00664">
    <property type="entry name" value="ABC_membrane"/>
    <property type="match status" value="1"/>
</dbReference>
<feature type="transmembrane region" description="Helical" evidence="5">
    <location>
        <begin position="153"/>
        <end position="172"/>
    </location>
</feature>
<reference evidence="9" key="1">
    <citation type="journal article" date="2019" name="Int. J. Syst. Evol. Microbiol.">
        <title>The Global Catalogue of Microorganisms (GCM) 10K type strain sequencing project: providing services to taxonomists for standard genome sequencing and annotation.</title>
        <authorList>
            <consortium name="The Broad Institute Genomics Platform"/>
            <consortium name="The Broad Institute Genome Sequencing Center for Infectious Disease"/>
            <person name="Wu L."/>
            <person name="Ma J."/>
        </authorList>
    </citation>
    <scope>NUCLEOTIDE SEQUENCE [LARGE SCALE GENOMIC DNA]</scope>
    <source>
        <strain evidence="9">CGMCC 4.7246</strain>
    </source>
</reference>
<dbReference type="Proteomes" id="UP001596220">
    <property type="component" value="Unassembled WGS sequence"/>
</dbReference>
<comment type="subcellular location">
    <subcellularLocation>
        <location evidence="1">Cell membrane</location>
        <topology evidence="1">Multi-pass membrane protein</topology>
    </subcellularLocation>
</comment>
<keyword evidence="8" id="KW-0067">ATP-binding</keyword>
<dbReference type="Pfam" id="PF00005">
    <property type="entry name" value="ABC_tran"/>
    <property type="match status" value="1"/>
</dbReference>
<gene>
    <name evidence="8" type="ORF">ACFP3R_28365</name>
</gene>
<evidence type="ECO:0000256" key="2">
    <source>
        <dbReference type="ARBA" id="ARBA00022692"/>
    </source>
</evidence>
<feature type="domain" description="ABC transmembrane type-1" evidence="7">
    <location>
        <begin position="19"/>
        <end position="297"/>
    </location>
</feature>
<accession>A0ABW1PC72</accession>
<comment type="caution">
    <text evidence="8">The sequence shown here is derived from an EMBL/GenBank/DDBJ whole genome shotgun (WGS) entry which is preliminary data.</text>
</comment>
<dbReference type="EMBL" id="JBHSQO010000039">
    <property type="protein sequence ID" value="MFC6093204.1"/>
    <property type="molecule type" value="Genomic_DNA"/>
</dbReference>
<evidence type="ECO:0000256" key="1">
    <source>
        <dbReference type="ARBA" id="ARBA00004651"/>
    </source>
</evidence>
<dbReference type="GO" id="GO:0005524">
    <property type="term" value="F:ATP binding"/>
    <property type="evidence" value="ECO:0007669"/>
    <property type="project" value="UniProtKB-KW"/>
</dbReference>
<keyword evidence="9" id="KW-1185">Reference proteome</keyword>
<evidence type="ECO:0000259" key="6">
    <source>
        <dbReference type="PROSITE" id="PS50893"/>
    </source>
</evidence>
<dbReference type="RefSeq" id="WP_380640154.1">
    <property type="nucleotide sequence ID" value="NZ_JBHSQO010000039.1"/>
</dbReference>
<name>A0ABW1PC72_9PSEU</name>
<feature type="transmembrane region" description="Helical" evidence="5">
    <location>
        <begin position="272"/>
        <end position="296"/>
    </location>
</feature>
<keyword evidence="8" id="KW-0547">Nucleotide-binding</keyword>
<evidence type="ECO:0000256" key="4">
    <source>
        <dbReference type="ARBA" id="ARBA00023136"/>
    </source>
</evidence>
<dbReference type="PANTHER" id="PTHR43394">
    <property type="entry name" value="ATP-DEPENDENT PERMEASE MDL1, MITOCHONDRIAL"/>
    <property type="match status" value="1"/>
</dbReference>
<evidence type="ECO:0000256" key="5">
    <source>
        <dbReference type="SAM" id="Phobius"/>
    </source>
</evidence>
<evidence type="ECO:0000313" key="8">
    <source>
        <dbReference type="EMBL" id="MFC6093204.1"/>
    </source>
</evidence>
<dbReference type="Gene3D" id="1.20.1560.10">
    <property type="entry name" value="ABC transporter type 1, transmembrane domain"/>
    <property type="match status" value="1"/>
</dbReference>
<feature type="transmembrane region" description="Helical" evidence="5">
    <location>
        <begin position="243"/>
        <end position="266"/>
    </location>
</feature>
<evidence type="ECO:0000259" key="7">
    <source>
        <dbReference type="PROSITE" id="PS50929"/>
    </source>
</evidence>
<dbReference type="PANTHER" id="PTHR43394:SF1">
    <property type="entry name" value="ATP-BINDING CASSETTE SUB-FAMILY B MEMBER 10, MITOCHONDRIAL"/>
    <property type="match status" value="1"/>
</dbReference>
<keyword evidence="4 5" id="KW-0472">Membrane</keyword>
<protein>
    <submittedName>
        <fullName evidence="8">ABC transporter ATP-binding protein</fullName>
    </submittedName>
</protein>
<evidence type="ECO:0000256" key="3">
    <source>
        <dbReference type="ARBA" id="ARBA00022989"/>
    </source>
</evidence>
<dbReference type="PROSITE" id="PS50893">
    <property type="entry name" value="ABC_TRANSPORTER_2"/>
    <property type="match status" value="1"/>
</dbReference>
<dbReference type="SUPFAM" id="SSF90123">
    <property type="entry name" value="ABC transporter transmembrane region"/>
    <property type="match status" value="1"/>
</dbReference>
<dbReference type="SUPFAM" id="SSF52540">
    <property type="entry name" value="P-loop containing nucleoside triphosphate hydrolases"/>
    <property type="match status" value="1"/>
</dbReference>